<gene>
    <name evidence="4" type="ORF">FNQ90_24950</name>
</gene>
<dbReference type="GO" id="GO:0003824">
    <property type="term" value="F:catalytic activity"/>
    <property type="evidence" value="ECO:0007669"/>
    <property type="project" value="InterPro"/>
</dbReference>
<proteinExistence type="predicted"/>
<accession>A0A7W3TI76</accession>
<feature type="region of interest" description="Disordered" evidence="2">
    <location>
        <begin position="96"/>
        <end position="149"/>
    </location>
</feature>
<keyword evidence="5" id="KW-1185">Reference proteome</keyword>
<reference evidence="5" key="1">
    <citation type="submission" date="2019-10" db="EMBL/GenBank/DDBJ databases">
        <title>Streptomyces sp. nov., a novel actinobacterium isolated from alkaline environment.</title>
        <authorList>
            <person name="Golinska P."/>
        </authorList>
    </citation>
    <scope>NUCLEOTIDE SEQUENCE [LARGE SCALE GENOMIC DNA]</scope>
    <source>
        <strain evidence="5">DSM 42118</strain>
    </source>
</reference>
<dbReference type="InterPro" id="IPR036388">
    <property type="entry name" value="WH-like_DNA-bd_sf"/>
</dbReference>
<dbReference type="PANTHER" id="PTHR42942">
    <property type="entry name" value="6-O-METHYLGUANINE DNA METHYLTRANSFERASE"/>
    <property type="match status" value="1"/>
</dbReference>
<dbReference type="PANTHER" id="PTHR42942:SF1">
    <property type="entry name" value="ALKYLTRANSFERASE-LIKE PROTEIN 1"/>
    <property type="match status" value="1"/>
</dbReference>
<protein>
    <recommendedName>
        <fullName evidence="3">Methylated-DNA-[protein]-cysteine S-methyltransferase DNA binding domain-containing protein</fullName>
    </recommendedName>
</protein>
<evidence type="ECO:0000259" key="3">
    <source>
        <dbReference type="Pfam" id="PF01035"/>
    </source>
</evidence>
<dbReference type="EMBL" id="VKHT01001548">
    <property type="protein sequence ID" value="MBB0247279.1"/>
    <property type="molecule type" value="Genomic_DNA"/>
</dbReference>
<feature type="compositionally biased region" description="Low complexity" evidence="2">
    <location>
        <begin position="99"/>
        <end position="108"/>
    </location>
</feature>
<evidence type="ECO:0000313" key="4">
    <source>
        <dbReference type="EMBL" id="MBB0247279.1"/>
    </source>
</evidence>
<dbReference type="CDD" id="cd06445">
    <property type="entry name" value="ATase"/>
    <property type="match status" value="1"/>
</dbReference>
<feature type="compositionally biased region" description="Low complexity" evidence="2">
    <location>
        <begin position="130"/>
        <end position="143"/>
    </location>
</feature>
<evidence type="ECO:0000256" key="2">
    <source>
        <dbReference type="SAM" id="MobiDB-lite"/>
    </source>
</evidence>
<dbReference type="Proteomes" id="UP000538929">
    <property type="component" value="Unassembled WGS sequence"/>
</dbReference>
<dbReference type="Pfam" id="PF01035">
    <property type="entry name" value="DNA_binding_1"/>
    <property type="match status" value="1"/>
</dbReference>
<dbReference type="AlphaFoldDB" id="A0A7W3TI76"/>
<feature type="domain" description="Methylated-DNA-[protein]-cysteine S-methyltransferase DNA binding" evidence="3">
    <location>
        <begin position="9"/>
        <end position="64"/>
    </location>
</feature>
<dbReference type="InterPro" id="IPR052520">
    <property type="entry name" value="ATL_DNA_repair"/>
</dbReference>
<dbReference type="SUPFAM" id="SSF46767">
    <property type="entry name" value="Methylated DNA-protein cysteine methyltransferase, C-terminal domain"/>
    <property type="match status" value="1"/>
</dbReference>
<keyword evidence="1" id="KW-0227">DNA damage</keyword>
<sequence length="149" mass="15524">MERVNDRVDRILAVVETIPPGRVLTYGDVAALVGSGGPRTVGRTMALYGGTVPWWRVVRAGGHAPAGHEARALAHYRAEGTPLRGLDPPRVDLPRARWAGGAADPGEAADLRDIPAELAAAIPPDRRHTPPSGTPDDGTTGAPPGAPTR</sequence>
<comment type="caution">
    <text evidence="4">The sequence shown here is derived from an EMBL/GenBank/DDBJ whole genome shotgun (WGS) entry which is preliminary data.</text>
</comment>
<organism evidence="4 5">
    <name type="scientific">Streptomyces alkaliphilus</name>
    <dbReference type="NCBI Taxonomy" id="1472722"/>
    <lineage>
        <taxon>Bacteria</taxon>
        <taxon>Bacillati</taxon>
        <taxon>Actinomycetota</taxon>
        <taxon>Actinomycetes</taxon>
        <taxon>Kitasatosporales</taxon>
        <taxon>Streptomycetaceae</taxon>
        <taxon>Streptomyces</taxon>
    </lineage>
</organism>
<dbReference type="GO" id="GO:0006281">
    <property type="term" value="P:DNA repair"/>
    <property type="evidence" value="ECO:0007669"/>
    <property type="project" value="InterPro"/>
</dbReference>
<dbReference type="InterPro" id="IPR014048">
    <property type="entry name" value="MethylDNA_cys_MeTrfase_DNA-bd"/>
</dbReference>
<evidence type="ECO:0000256" key="1">
    <source>
        <dbReference type="ARBA" id="ARBA00022763"/>
    </source>
</evidence>
<name>A0A7W3TI76_9ACTN</name>
<dbReference type="Gene3D" id="1.10.10.10">
    <property type="entry name" value="Winged helix-like DNA-binding domain superfamily/Winged helix DNA-binding domain"/>
    <property type="match status" value="1"/>
</dbReference>
<dbReference type="InterPro" id="IPR036217">
    <property type="entry name" value="MethylDNA_cys_MeTrfase_DNAb"/>
</dbReference>
<evidence type="ECO:0000313" key="5">
    <source>
        <dbReference type="Proteomes" id="UP000538929"/>
    </source>
</evidence>